<organism evidence="3 5">
    <name type="scientific">Streptomyces griseoaurantiacus</name>
    <dbReference type="NCBI Taxonomy" id="68213"/>
    <lineage>
        <taxon>Bacteria</taxon>
        <taxon>Bacillati</taxon>
        <taxon>Actinomycetota</taxon>
        <taxon>Actinomycetes</taxon>
        <taxon>Kitasatosporales</taxon>
        <taxon>Streptomycetaceae</taxon>
        <taxon>Streptomyces</taxon>
        <taxon>Streptomyces aurantiacus group</taxon>
    </lineage>
</organism>
<dbReference type="GO" id="GO:0016787">
    <property type="term" value="F:hydrolase activity"/>
    <property type="evidence" value="ECO:0007669"/>
    <property type="project" value="UniProtKB-KW"/>
</dbReference>
<dbReference type="Proteomes" id="UP000198614">
    <property type="component" value="Unassembled WGS sequence"/>
</dbReference>
<feature type="domain" description="SGNH hydrolase-type esterase" evidence="2">
    <location>
        <begin position="233"/>
        <end position="428"/>
    </location>
</feature>
<sequence>MTRRHGYALPAAITAIVAVVVLVSAAIYASTGSDDGRPRATVADGPAPHNSAAPASAGIWVGAWTAAPAGGEPGTEATGLAGRSLRNVIHTSVGGTSARITLSNLYGQQALTLTHATLALADSPDSAAARPGTMRRLTFNGAPTVVVPPGRQTVSDAVRLTVPRGADLLVTTYSPLPSGPVTYHPRARQISYAARGDRAEDPTASAYTERTPYWRYVTALDVMSNESDGTVVAFGDSLTDGLTSTVGADRRWTDVLAERLRTAVAAGRDVPRYSVVNEGISGNRVLTDGRGRPAENPSALNRFGRDVLNRTDVKAVVIDLGVNDILHAPEPTTAPQIVAGLRRLVAQAHARGLRVVGATLMPFGGHYGDSPAREAIRQSVNAQIRAGRVYDAYADFDAALRDPYAPRRLRPAYDSGDHLHPSDAGYRRMAEAFDLTLLKGAARASL</sequence>
<protein>
    <submittedName>
        <fullName evidence="3">Lysophospholipase L1</fullName>
    </submittedName>
    <submittedName>
        <fullName evidence="4">SGNH/GDSL hydrolase family protein</fullName>
    </submittedName>
</protein>
<dbReference type="AlphaFoldDB" id="A0A1G7QPT1"/>
<keyword evidence="1" id="KW-1133">Transmembrane helix</keyword>
<evidence type="ECO:0000313" key="3">
    <source>
        <dbReference type="EMBL" id="SDF99869.1"/>
    </source>
</evidence>
<keyword evidence="4" id="KW-0378">Hydrolase</keyword>
<dbReference type="Gene3D" id="3.40.50.1110">
    <property type="entry name" value="SGNH hydrolase"/>
    <property type="match status" value="1"/>
</dbReference>
<dbReference type="Pfam" id="PF13472">
    <property type="entry name" value="Lipase_GDSL_2"/>
    <property type="match status" value="1"/>
</dbReference>
<feature type="transmembrane region" description="Helical" evidence="1">
    <location>
        <begin position="7"/>
        <end position="29"/>
    </location>
</feature>
<reference evidence="3 5" key="1">
    <citation type="submission" date="2016-10" db="EMBL/GenBank/DDBJ databases">
        <authorList>
            <person name="de Groot N.N."/>
        </authorList>
    </citation>
    <scope>NUCLEOTIDE SEQUENCE [LARGE SCALE GENOMIC DNA]</scope>
    <source>
        <strain evidence="3 5">CGMCC 4.1859</strain>
    </source>
</reference>
<evidence type="ECO:0000313" key="6">
    <source>
        <dbReference type="Proteomes" id="UP001432161"/>
    </source>
</evidence>
<keyword evidence="1" id="KW-0472">Membrane</keyword>
<dbReference type="PANTHER" id="PTHR43784:SF2">
    <property type="entry name" value="GDSL-LIKE LIPASE_ACYLHYDROLASE, PUTATIVE (AFU_ORTHOLOGUE AFUA_2G00820)-RELATED"/>
    <property type="match status" value="1"/>
</dbReference>
<dbReference type="EMBL" id="FNAX01000013">
    <property type="protein sequence ID" value="SDF99869.1"/>
    <property type="molecule type" value="Genomic_DNA"/>
</dbReference>
<reference evidence="4" key="2">
    <citation type="submission" date="2022-10" db="EMBL/GenBank/DDBJ databases">
        <title>The complete genomes of actinobacterial strains from the NBC collection.</title>
        <authorList>
            <person name="Joergensen T.S."/>
            <person name="Alvarez Arevalo M."/>
            <person name="Sterndorff E.B."/>
            <person name="Faurdal D."/>
            <person name="Vuksanovic O."/>
            <person name="Mourched A.-S."/>
            <person name="Charusanti P."/>
            <person name="Shaw S."/>
            <person name="Blin K."/>
            <person name="Weber T."/>
        </authorList>
    </citation>
    <scope>NUCLEOTIDE SEQUENCE</scope>
    <source>
        <strain evidence="4">NBC_00489</strain>
    </source>
</reference>
<dbReference type="OrthoDB" id="1828825at2"/>
<dbReference type="CDD" id="cd01830">
    <property type="entry name" value="XynE_like"/>
    <property type="match status" value="1"/>
</dbReference>
<name>A0A1G7QPT1_9ACTN</name>
<dbReference type="SUPFAM" id="SSF52266">
    <property type="entry name" value="SGNH hydrolase"/>
    <property type="match status" value="1"/>
</dbReference>
<dbReference type="PANTHER" id="PTHR43784">
    <property type="entry name" value="GDSL-LIKE LIPASE/ACYLHYDROLASE, PUTATIVE (AFU_ORTHOLOGUE AFUA_2G00820)-RELATED"/>
    <property type="match status" value="1"/>
</dbReference>
<accession>A0A1G7QPT1</accession>
<dbReference type="InterPro" id="IPR013830">
    <property type="entry name" value="SGNH_hydro"/>
</dbReference>
<dbReference type="InterPro" id="IPR036514">
    <property type="entry name" value="SGNH_hydro_sf"/>
</dbReference>
<evidence type="ECO:0000313" key="5">
    <source>
        <dbReference type="Proteomes" id="UP000198614"/>
    </source>
</evidence>
<evidence type="ECO:0000256" key="1">
    <source>
        <dbReference type="SAM" id="Phobius"/>
    </source>
</evidence>
<dbReference type="EMBL" id="CP108330">
    <property type="protein sequence ID" value="WUR39419.1"/>
    <property type="molecule type" value="Genomic_DNA"/>
</dbReference>
<dbReference type="InterPro" id="IPR053140">
    <property type="entry name" value="GDSL_Rv0518-like"/>
</dbReference>
<evidence type="ECO:0000259" key="2">
    <source>
        <dbReference type="Pfam" id="PF13472"/>
    </source>
</evidence>
<dbReference type="Proteomes" id="UP001432161">
    <property type="component" value="Chromosome"/>
</dbReference>
<keyword evidence="6" id="KW-1185">Reference proteome</keyword>
<evidence type="ECO:0000313" key="4">
    <source>
        <dbReference type="EMBL" id="WUR39419.1"/>
    </source>
</evidence>
<proteinExistence type="predicted"/>
<gene>
    <name evidence="4" type="ORF">OHN36_20785</name>
    <name evidence="3" type="ORF">SAMN05216260_11351</name>
</gene>
<keyword evidence="1" id="KW-0812">Transmembrane</keyword>